<proteinExistence type="predicted"/>
<evidence type="ECO:0000313" key="1">
    <source>
        <dbReference type="Proteomes" id="UP000095286"/>
    </source>
</evidence>
<protein>
    <submittedName>
        <fullName evidence="2">Tyrosine--tRNA ligase</fullName>
    </submittedName>
</protein>
<accession>A0AC35TRR3</accession>
<evidence type="ECO:0000313" key="2">
    <source>
        <dbReference type="WBParaSite" id="RSKR_0000321500.1"/>
    </source>
</evidence>
<dbReference type="WBParaSite" id="RSKR_0000321500.1">
    <property type="protein sequence ID" value="RSKR_0000321500.1"/>
    <property type="gene ID" value="RSKR_0000321500"/>
</dbReference>
<dbReference type="Proteomes" id="UP000095286">
    <property type="component" value="Unplaced"/>
</dbReference>
<name>A0AC35TRR3_9BILA</name>
<organism evidence="1 2">
    <name type="scientific">Rhabditophanes sp. KR3021</name>
    <dbReference type="NCBI Taxonomy" id="114890"/>
    <lineage>
        <taxon>Eukaryota</taxon>
        <taxon>Metazoa</taxon>
        <taxon>Ecdysozoa</taxon>
        <taxon>Nematoda</taxon>
        <taxon>Chromadorea</taxon>
        <taxon>Rhabditida</taxon>
        <taxon>Tylenchina</taxon>
        <taxon>Panagrolaimomorpha</taxon>
        <taxon>Strongyloidoidea</taxon>
        <taxon>Alloionematidae</taxon>
        <taxon>Rhabditophanes</taxon>
    </lineage>
</organism>
<reference evidence="2" key="1">
    <citation type="submission" date="2016-11" db="UniProtKB">
        <authorList>
            <consortium name="WormBaseParasite"/>
        </authorList>
    </citation>
    <scope>IDENTIFICATION</scope>
    <source>
        <strain evidence="2">KR3021</strain>
    </source>
</reference>
<sequence>MTDKKVVEMTEEDNSRFDLITRNLQEYLGGEKIKTQLASNKNMHLYWGTAPTGKPHVGYMVPMRKIADFLQAGVKVSILFADVHAYLDNMKSSFKVLEKRTQYYEIIITSLMKALDVPIQNLTFVKGSSYQMNEAYTQDVLKLCGQVSERDALKAGAEVVKQVASPLLSGLLYPLLQALDEQYLKVDGQFGGVDQRKIFILAEEQLPKLKLGKRWHLMNPMVPGLKGSKMSASEADSKIDLFDTPETVNKKVDAAICPVNSTENGILALYKYVIFPIMKQSGIQFDGTNYDAYEPFEKDFNAGTLSELTIKSYFKTFLNDLLGKVQAYAKEAGGAKFDDIIRDAYPLNVDDSQVAISPLVENETQFENAYNTILDMAASFNDAPEVTPFISANSRICLRISPKGKVHLGHVLGLYRLKRFAQKGFDCSILISDVDAFLNNEKCPWKALVPRTQYYTEVLTQLKEVVGGLSEVPIVYSTANQWKPEFTLDMYKLASKITRDDSAIVKGTSLATHLVVLYYALDMHYNKFTVSIVTEEERPLAQVANDLLSSVGYPIISNYFIKALPGMDGKAMSSTGTEFALDPLETAKQTKTKIGKSFCEPGNVDDTNIALRLINQLIFQHPDNHEQFTLLIERTQENGGNLECSSFNELQQIFKQGSLHPADLKAYITWYVNTKIFDPVRLALGTSQTKLLKEAFPPITKKK</sequence>